<evidence type="ECO:0000256" key="3">
    <source>
        <dbReference type="ARBA" id="ARBA00010299"/>
    </source>
</evidence>
<keyword evidence="7" id="KW-0283">Flagellar rotation</keyword>
<keyword evidence="9" id="KW-0975">Bacterial flagellum</keyword>
<evidence type="ECO:0000259" key="12">
    <source>
        <dbReference type="Pfam" id="PF14841"/>
    </source>
</evidence>
<sequence length="350" mass="37635">MTIALPMASLEDNATPIRPRAKLSLTRKQKAAIVVRLLISDGADLKLSELPEDLQAQLTLQMGAMTHIDHDTLAAVAGEFAEELEAVGLSFSGGVAGALSLLDGKISSKTAAKLRKDAGVTRGNPWERIIGLGNDRLLPVLQDESIEIAAVVLSKLKVNKAAELLGMLPGERARRITYAVSMTSAVTPDAVERIGHSLADQLDAQPERAFDDDPVERVGAILNYSQSATRDDVLKGLDETDAGFAEMVRKAIFTFGNIPERIDPRDIPKITKNVEASVLITALGGAADLGYQTSADFILDNMSKRMADQIRDEIAALDTIKPDDAEVAMTKVIAEIREMEQNGDLLLLAD</sequence>
<evidence type="ECO:0000256" key="10">
    <source>
        <dbReference type="ARBA" id="ARBA00025598"/>
    </source>
</evidence>
<dbReference type="EMBL" id="JABUFE010000006">
    <property type="protein sequence ID" value="NSX55462.1"/>
    <property type="molecule type" value="Genomic_DNA"/>
</dbReference>
<evidence type="ECO:0000256" key="9">
    <source>
        <dbReference type="ARBA" id="ARBA00023143"/>
    </source>
</evidence>
<dbReference type="Pfam" id="PF14841">
    <property type="entry name" value="FliG_M"/>
    <property type="match status" value="1"/>
</dbReference>
<dbReference type="InterPro" id="IPR011002">
    <property type="entry name" value="FliG_a-hlx"/>
</dbReference>
<feature type="domain" description="Flagellar motor switch protein FliG N-terminal" evidence="13">
    <location>
        <begin position="25"/>
        <end position="122"/>
    </location>
</feature>
<dbReference type="PANTHER" id="PTHR30534:SF0">
    <property type="entry name" value="FLAGELLAR MOTOR SWITCH PROTEIN FLIG"/>
    <property type="match status" value="1"/>
</dbReference>
<evidence type="ECO:0000313" key="15">
    <source>
        <dbReference type="Proteomes" id="UP000777935"/>
    </source>
</evidence>
<comment type="similarity">
    <text evidence="3">Belongs to the FliG family.</text>
</comment>
<dbReference type="RefSeq" id="WP_174138490.1">
    <property type="nucleotide sequence ID" value="NZ_JABUFE010000006.1"/>
</dbReference>
<keyword evidence="14" id="KW-0282">Flagellum</keyword>
<dbReference type="InterPro" id="IPR032779">
    <property type="entry name" value="FliG_M"/>
</dbReference>
<evidence type="ECO:0000256" key="4">
    <source>
        <dbReference type="ARBA" id="ARBA00021870"/>
    </source>
</evidence>
<protein>
    <recommendedName>
        <fullName evidence="4">Flagellar motor switch protein FliG</fullName>
    </recommendedName>
</protein>
<evidence type="ECO:0000256" key="7">
    <source>
        <dbReference type="ARBA" id="ARBA00022779"/>
    </source>
</evidence>
<proteinExistence type="inferred from homology"/>
<evidence type="ECO:0000256" key="2">
    <source>
        <dbReference type="ARBA" id="ARBA00004413"/>
    </source>
</evidence>
<evidence type="ECO:0000256" key="5">
    <source>
        <dbReference type="ARBA" id="ARBA00022475"/>
    </source>
</evidence>
<evidence type="ECO:0000256" key="6">
    <source>
        <dbReference type="ARBA" id="ARBA00022500"/>
    </source>
</evidence>
<keyword evidence="14" id="KW-0969">Cilium</keyword>
<dbReference type="InterPro" id="IPR028263">
    <property type="entry name" value="FliG_N"/>
</dbReference>
<accession>A0ABX2IWV7</accession>
<dbReference type="InterPro" id="IPR023087">
    <property type="entry name" value="Flg_Motor_Flig_C"/>
</dbReference>
<dbReference type="PRINTS" id="PR00954">
    <property type="entry name" value="FLGMOTORFLIG"/>
</dbReference>
<dbReference type="SUPFAM" id="SSF48029">
    <property type="entry name" value="FliG"/>
    <property type="match status" value="2"/>
</dbReference>
<name>A0ABX2IWV7_9RHOB</name>
<evidence type="ECO:0000256" key="8">
    <source>
        <dbReference type="ARBA" id="ARBA00023136"/>
    </source>
</evidence>
<keyword evidence="8" id="KW-0472">Membrane</keyword>
<organism evidence="14 15">
    <name type="scientific">Parasulfitobacter algicola</name>
    <dbReference type="NCBI Taxonomy" id="2614809"/>
    <lineage>
        <taxon>Bacteria</taxon>
        <taxon>Pseudomonadati</taxon>
        <taxon>Pseudomonadota</taxon>
        <taxon>Alphaproteobacteria</taxon>
        <taxon>Rhodobacterales</taxon>
        <taxon>Roseobacteraceae</taxon>
        <taxon>Parasulfitobacter</taxon>
    </lineage>
</organism>
<evidence type="ECO:0000256" key="1">
    <source>
        <dbReference type="ARBA" id="ARBA00004117"/>
    </source>
</evidence>
<dbReference type="Proteomes" id="UP000777935">
    <property type="component" value="Unassembled WGS sequence"/>
</dbReference>
<comment type="function">
    <text evidence="10">FliG is one of three proteins (FliG, FliN, FliM) that forms the rotor-mounted switch complex (C ring), located at the base of the basal body. This complex interacts with the CheY and CheZ chemotaxis proteins, in addition to contacting components of the motor that determine the direction of flagellar rotation.</text>
</comment>
<feature type="domain" description="Flagellar motor switch protein FliG C-terminal" evidence="11">
    <location>
        <begin position="236"/>
        <end position="346"/>
    </location>
</feature>
<keyword evidence="6" id="KW-0145">Chemotaxis</keyword>
<comment type="caution">
    <text evidence="14">The sequence shown here is derived from an EMBL/GenBank/DDBJ whole genome shotgun (WGS) entry which is preliminary data.</text>
</comment>
<gene>
    <name evidence="14" type="ORF">HRQ87_11665</name>
</gene>
<evidence type="ECO:0000259" key="13">
    <source>
        <dbReference type="Pfam" id="PF14842"/>
    </source>
</evidence>
<keyword evidence="15" id="KW-1185">Reference proteome</keyword>
<keyword evidence="5" id="KW-1003">Cell membrane</keyword>
<dbReference type="Pfam" id="PF01706">
    <property type="entry name" value="FliG_C"/>
    <property type="match status" value="1"/>
</dbReference>
<dbReference type="Gene3D" id="1.10.220.30">
    <property type="match status" value="3"/>
</dbReference>
<evidence type="ECO:0000313" key="14">
    <source>
        <dbReference type="EMBL" id="NSX55462.1"/>
    </source>
</evidence>
<evidence type="ECO:0000259" key="11">
    <source>
        <dbReference type="Pfam" id="PF01706"/>
    </source>
</evidence>
<dbReference type="PANTHER" id="PTHR30534">
    <property type="entry name" value="FLAGELLAR MOTOR SWITCH PROTEIN FLIG"/>
    <property type="match status" value="1"/>
</dbReference>
<feature type="domain" description="Flagellar motor switch protein FliG middle" evidence="12">
    <location>
        <begin position="136"/>
        <end position="207"/>
    </location>
</feature>
<keyword evidence="14" id="KW-0966">Cell projection</keyword>
<comment type="subcellular location">
    <subcellularLocation>
        <location evidence="1">Bacterial flagellum basal body</location>
    </subcellularLocation>
    <subcellularLocation>
        <location evidence="2">Cell membrane</location>
        <topology evidence="2">Peripheral membrane protein</topology>
        <orientation evidence="2">Cytoplasmic side</orientation>
    </subcellularLocation>
</comment>
<reference evidence="14 15" key="1">
    <citation type="submission" date="2020-06" db="EMBL/GenBank/DDBJ databases">
        <title>Sulfitobacter algicola sp. nov., isolated from green algae.</title>
        <authorList>
            <person name="Wang C."/>
        </authorList>
    </citation>
    <scope>NUCLEOTIDE SEQUENCE [LARGE SCALE GENOMIC DNA]</scope>
    <source>
        <strain evidence="14 15">1151</strain>
    </source>
</reference>
<dbReference type="InterPro" id="IPR000090">
    <property type="entry name" value="Flg_Motor_Flig"/>
</dbReference>
<dbReference type="Pfam" id="PF14842">
    <property type="entry name" value="FliG_N"/>
    <property type="match status" value="1"/>
</dbReference>